<name>A0A564YLU6_HYMDI</name>
<reference evidence="1 2" key="1">
    <citation type="submission" date="2019-07" db="EMBL/GenBank/DDBJ databases">
        <authorList>
            <person name="Jastrzebski P J."/>
            <person name="Paukszto L."/>
            <person name="Jastrzebski P J."/>
        </authorList>
    </citation>
    <scope>NUCLEOTIDE SEQUENCE [LARGE SCALE GENOMIC DNA]</scope>
    <source>
        <strain evidence="1 2">WMS-il1</strain>
    </source>
</reference>
<dbReference type="AlphaFoldDB" id="A0A564YLU6"/>
<dbReference type="Proteomes" id="UP000321570">
    <property type="component" value="Unassembled WGS sequence"/>
</dbReference>
<keyword evidence="2" id="KW-1185">Reference proteome</keyword>
<accession>A0A564YLU6</accession>
<organism evidence="1 2">
    <name type="scientific">Hymenolepis diminuta</name>
    <name type="common">Rat tapeworm</name>
    <dbReference type="NCBI Taxonomy" id="6216"/>
    <lineage>
        <taxon>Eukaryota</taxon>
        <taxon>Metazoa</taxon>
        <taxon>Spiralia</taxon>
        <taxon>Lophotrochozoa</taxon>
        <taxon>Platyhelminthes</taxon>
        <taxon>Cestoda</taxon>
        <taxon>Eucestoda</taxon>
        <taxon>Cyclophyllidea</taxon>
        <taxon>Hymenolepididae</taxon>
        <taxon>Hymenolepis</taxon>
    </lineage>
</organism>
<proteinExistence type="predicted"/>
<protein>
    <submittedName>
        <fullName evidence="1">Uncharacterized protein</fullName>
    </submittedName>
</protein>
<dbReference type="EMBL" id="CABIJS010000277">
    <property type="protein sequence ID" value="VUZ48261.1"/>
    <property type="molecule type" value="Genomic_DNA"/>
</dbReference>
<gene>
    <name evidence="1" type="ORF">WMSIL1_LOCUS7534</name>
</gene>
<sequence length="128" mass="14619">MFNGLSPDINGLSAIRECSNRVDTSYTSISSVLSPYSIKRPASIELPDPAAAENSDFLNHSVSLVKLDKKIGVRYLVRKLGPVKYEHWSQFVLPKDFDKLNYCETVRVMEEDFGQNSSLFYVRFYVRT</sequence>
<evidence type="ECO:0000313" key="2">
    <source>
        <dbReference type="Proteomes" id="UP000321570"/>
    </source>
</evidence>
<evidence type="ECO:0000313" key="1">
    <source>
        <dbReference type="EMBL" id="VUZ48261.1"/>
    </source>
</evidence>